<keyword evidence="5" id="KW-0804">Transcription</keyword>
<dbReference type="InterPro" id="IPR011006">
    <property type="entry name" value="CheY-like_superfamily"/>
</dbReference>
<dbReference type="GO" id="GO:0000976">
    <property type="term" value="F:transcription cis-regulatory region binding"/>
    <property type="evidence" value="ECO:0007669"/>
    <property type="project" value="TreeGrafter"/>
</dbReference>
<feature type="modified residue" description="4-aspartylphosphate" evidence="6">
    <location>
        <position position="52"/>
    </location>
</feature>
<dbReference type="Proteomes" id="UP000185207">
    <property type="component" value="Unassembled WGS sequence"/>
</dbReference>
<dbReference type="EMBL" id="FSRK01000001">
    <property type="protein sequence ID" value="SIO10764.1"/>
    <property type="molecule type" value="Genomic_DNA"/>
</dbReference>
<accession>A0A1N6GT67</accession>
<dbReference type="GO" id="GO:0000156">
    <property type="term" value="F:phosphorelay response regulator activity"/>
    <property type="evidence" value="ECO:0007669"/>
    <property type="project" value="TreeGrafter"/>
</dbReference>
<name>A0A1N6GT67_9FLAO</name>
<dbReference type="AlphaFoldDB" id="A0A1N6GT67"/>
<proteinExistence type="predicted"/>
<evidence type="ECO:0000256" key="6">
    <source>
        <dbReference type="PROSITE-ProRule" id="PRU00169"/>
    </source>
</evidence>
<sequence>MKKIYVVEDDQGIREVLEVFLGLENFEVQSFASVSEFKKRDTASHPDLYLFDVRLPDGSGTDLCQHVKSIRGSKSIPVIMMSAHASVQDISLRCSPDDIIPKPFDIVVLLERIRAVLKT</sequence>
<keyword evidence="3" id="KW-0805">Transcription regulation</keyword>
<keyword evidence="1 6" id="KW-0597">Phosphoprotein</keyword>
<dbReference type="InterPro" id="IPR001789">
    <property type="entry name" value="Sig_transdc_resp-reg_receiver"/>
</dbReference>
<evidence type="ECO:0000256" key="3">
    <source>
        <dbReference type="ARBA" id="ARBA00023015"/>
    </source>
</evidence>
<dbReference type="PANTHER" id="PTHR48111:SF1">
    <property type="entry name" value="TWO-COMPONENT RESPONSE REGULATOR ORR33"/>
    <property type="match status" value="1"/>
</dbReference>
<keyword evidence="9" id="KW-1185">Reference proteome</keyword>
<dbReference type="GO" id="GO:0005829">
    <property type="term" value="C:cytosol"/>
    <property type="evidence" value="ECO:0007669"/>
    <property type="project" value="TreeGrafter"/>
</dbReference>
<dbReference type="OrthoDB" id="9789181at2"/>
<dbReference type="RefSeq" id="WP_074235143.1">
    <property type="nucleotide sequence ID" value="NZ_CP075338.1"/>
</dbReference>
<protein>
    <submittedName>
        <fullName evidence="8">Response regulator receiver domain-containing protein</fullName>
    </submittedName>
</protein>
<feature type="domain" description="Response regulatory" evidence="7">
    <location>
        <begin position="3"/>
        <end position="117"/>
    </location>
</feature>
<keyword evidence="4" id="KW-0238">DNA-binding</keyword>
<evidence type="ECO:0000313" key="9">
    <source>
        <dbReference type="Proteomes" id="UP000185207"/>
    </source>
</evidence>
<evidence type="ECO:0000256" key="1">
    <source>
        <dbReference type="ARBA" id="ARBA00022553"/>
    </source>
</evidence>
<dbReference type="SMART" id="SM00448">
    <property type="entry name" value="REC"/>
    <property type="match status" value="1"/>
</dbReference>
<evidence type="ECO:0000259" key="7">
    <source>
        <dbReference type="PROSITE" id="PS50110"/>
    </source>
</evidence>
<organism evidence="8 9">
    <name type="scientific">Epilithonimonas zeae</name>
    <dbReference type="NCBI Taxonomy" id="1416779"/>
    <lineage>
        <taxon>Bacteria</taxon>
        <taxon>Pseudomonadati</taxon>
        <taxon>Bacteroidota</taxon>
        <taxon>Flavobacteriia</taxon>
        <taxon>Flavobacteriales</taxon>
        <taxon>Weeksellaceae</taxon>
        <taxon>Chryseobacterium group</taxon>
        <taxon>Epilithonimonas</taxon>
    </lineage>
</organism>
<dbReference type="GO" id="GO:0006355">
    <property type="term" value="P:regulation of DNA-templated transcription"/>
    <property type="evidence" value="ECO:0007669"/>
    <property type="project" value="TreeGrafter"/>
</dbReference>
<evidence type="ECO:0000313" key="8">
    <source>
        <dbReference type="EMBL" id="SIO10764.1"/>
    </source>
</evidence>
<dbReference type="PANTHER" id="PTHR48111">
    <property type="entry name" value="REGULATOR OF RPOS"/>
    <property type="match status" value="1"/>
</dbReference>
<dbReference type="PROSITE" id="PS50110">
    <property type="entry name" value="RESPONSE_REGULATORY"/>
    <property type="match status" value="1"/>
</dbReference>
<evidence type="ECO:0000256" key="2">
    <source>
        <dbReference type="ARBA" id="ARBA00023012"/>
    </source>
</evidence>
<evidence type="ECO:0000256" key="4">
    <source>
        <dbReference type="ARBA" id="ARBA00023125"/>
    </source>
</evidence>
<dbReference type="Gene3D" id="3.40.50.2300">
    <property type="match status" value="1"/>
</dbReference>
<dbReference type="InterPro" id="IPR039420">
    <property type="entry name" value="WalR-like"/>
</dbReference>
<dbReference type="GO" id="GO:0032993">
    <property type="term" value="C:protein-DNA complex"/>
    <property type="evidence" value="ECO:0007669"/>
    <property type="project" value="TreeGrafter"/>
</dbReference>
<dbReference type="Pfam" id="PF00072">
    <property type="entry name" value="Response_reg"/>
    <property type="match status" value="1"/>
</dbReference>
<keyword evidence="2" id="KW-0902">Two-component regulatory system</keyword>
<dbReference type="STRING" id="1416779.SAMN05444409_2038"/>
<evidence type="ECO:0000256" key="5">
    <source>
        <dbReference type="ARBA" id="ARBA00023163"/>
    </source>
</evidence>
<dbReference type="SUPFAM" id="SSF52172">
    <property type="entry name" value="CheY-like"/>
    <property type="match status" value="1"/>
</dbReference>
<gene>
    <name evidence="8" type="ORF">SAMN05444409_2038</name>
</gene>
<reference evidence="9" key="1">
    <citation type="submission" date="2016-11" db="EMBL/GenBank/DDBJ databases">
        <authorList>
            <person name="Varghese N."/>
            <person name="Submissions S."/>
        </authorList>
    </citation>
    <scope>NUCLEOTIDE SEQUENCE [LARGE SCALE GENOMIC DNA]</scope>
    <source>
        <strain evidence="9">DSM 27623</strain>
    </source>
</reference>